<dbReference type="InterPro" id="IPR003728">
    <property type="entry name" value="Ribosome_maturation_RimP"/>
</dbReference>
<dbReference type="CDD" id="cd01734">
    <property type="entry name" value="YlxS_C"/>
    <property type="match status" value="1"/>
</dbReference>
<dbReference type="GO" id="GO:0006412">
    <property type="term" value="P:translation"/>
    <property type="evidence" value="ECO:0007669"/>
    <property type="project" value="TreeGrafter"/>
</dbReference>
<dbReference type="SUPFAM" id="SSF75420">
    <property type="entry name" value="YhbC-like, N-terminal domain"/>
    <property type="match status" value="1"/>
</dbReference>
<comment type="caution">
    <text evidence="6">The sequence shown here is derived from an EMBL/GenBank/DDBJ whole genome shotgun (WGS) entry which is preliminary data.</text>
</comment>
<dbReference type="GO" id="GO:0005829">
    <property type="term" value="C:cytosol"/>
    <property type="evidence" value="ECO:0007669"/>
    <property type="project" value="TreeGrafter"/>
</dbReference>
<keyword evidence="7" id="KW-1185">Reference proteome</keyword>
<evidence type="ECO:0000259" key="5">
    <source>
        <dbReference type="Pfam" id="PF17384"/>
    </source>
</evidence>
<proteinExistence type="inferred from homology"/>
<dbReference type="InterPro" id="IPR035956">
    <property type="entry name" value="RimP_N_sf"/>
</dbReference>
<evidence type="ECO:0000259" key="4">
    <source>
        <dbReference type="Pfam" id="PF02576"/>
    </source>
</evidence>
<comment type="similarity">
    <text evidence="3">Belongs to the RimP family.</text>
</comment>
<dbReference type="OrthoDB" id="9789702at2"/>
<gene>
    <name evidence="3" type="primary">rimP</name>
    <name evidence="6" type="ORF">BC751_1299</name>
</gene>
<dbReference type="PANTHER" id="PTHR33867">
    <property type="entry name" value="RIBOSOME MATURATION FACTOR RIMP"/>
    <property type="match status" value="1"/>
</dbReference>
<evidence type="ECO:0000313" key="6">
    <source>
        <dbReference type="EMBL" id="RZS95758.1"/>
    </source>
</evidence>
<dbReference type="InterPro" id="IPR028998">
    <property type="entry name" value="RimP_C"/>
</dbReference>
<keyword evidence="2 3" id="KW-0690">Ribosome biogenesis</keyword>
<comment type="function">
    <text evidence="3">Required for maturation of 30S ribosomal subunits.</text>
</comment>
<name>A0A4Q7P878_9BACT</name>
<dbReference type="Pfam" id="PF02576">
    <property type="entry name" value="RimP_N"/>
    <property type="match status" value="1"/>
</dbReference>
<organism evidence="6 7">
    <name type="scientific">Cecembia calidifontis</name>
    <dbReference type="NCBI Taxonomy" id="1187080"/>
    <lineage>
        <taxon>Bacteria</taxon>
        <taxon>Pseudomonadati</taxon>
        <taxon>Bacteroidota</taxon>
        <taxon>Cytophagia</taxon>
        <taxon>Cytophagales</taxon>
        <taxon>Cyclobacteriaceae</taxon>
        <taxon>Cecembia</taxon>
    </lineage>
</organism>
<dbReference type="Gene3D" id="2.30.30.180">
    <property type="entry name" value="Ribosome maturation factor RimP, C-terminal domain"/>
    <property type="match status" value="1"/>
</dbReference>
<comment type="subcellular location">
    <subcellularLocation>
        <location evidence="3">Cytoplasm</location>
    </subcellularLocation>
</comment>
<dbReference type="InterPro" id="IPR028989">
    <property type="entry name" value="RimP_N"/>
</dbReference>
<dbReference type="HAMAP" id="MF_01077">
    <property type="entry name" value="RimP"/>
    <property type="match status" value="1"/>
</dbReference>
<dbReference type="SUPFAM" id="SSF74942">
    <property type="entry name" value="YhbC-like, C-terminal domain"/>
    <property type="match status" value="1"/>
</dbReference>
<dbReference type="PANTHER" id="PTHR33867:SF1">
    <property type="entry name" value="RIBOSOME MATURATION FACTOR RIMP"/>
    <property type="match status" value="1"/>
</dbReference>
<dbReference type="InterPro" id="IPR036847">
    <property type="entry name" value="RimP_C_sf"/>
</dbReference>
<evidence type="ECO:0000256" key="3">
    <source>
        <dbReference type="HAMAP-Rule" id="MF_01077"/>
    </source>
</evidence>
<dbReference type="Gene3D" id="3.30.300.70">
    <property type="entry name" value="RimP-like superfamily, N-terminal"/>
    <property type="match status" value="1"/>
</dbReference>
<feature type="domain" description="Ribosome maturation factor RimP C-terminal" evidence="5">
    <location>
        <begin position="86"/>
        <end position="155"/>
    </location>
</feature>
<feature type="domain" description="Ribosome maturation factor RimP N-terminal" evidence="4">
    <location>
        <begin position="12"/>
        <end position="82"/>
    </location>
</feature>
<reference evidence="6 7" key="1">
    <citation type="submission" date="2019-02" db="EMBL/GenBank/DDBJ databases">
        <title>Genomic Encyclopedia of Archaeal and Bacterial Type Strains, Phase II (KMG-II): from individual species to whole genera.</title>
        <authorList>
            <person name="Goeker M."/>
        </authorList>
    </citation>
    <scope>NUCLEOTIDE SEQUENCE [LARGE SCALE GENOMIC DNA]</scope>
    <source>
        <strain evidence="6 7">DSM 21411</strain>
    </source>
</reference>
<accession>A0A4Q7P878</accession>
<keyword evidence="1 3" id="KW-0963">Cytoplasm</keyword>
<dbReference type="EMBL" id="SGXG01000001">
    <property type="protein sequence ID" value="RZS95758.1"/>
    <property type="molecule type" value="Genomic_DNA"/>
</dbReference>
<evidence type="ECO:0000313" key="7">
    <source>
        <dbReference type="Proteomes" id="UP000292209"/>
    </source>
</evidence>
<evidence type="ECO:0000256" key="1">
    <source>
        <dbReference type="ARBA" id="ARBA00022490"/>
    </source>
</evidence>
<evidence type="ECO:0000256" key="2">
    <source>
        <dbReference type="ARBA" id="ARBA00022517"/>
    </source>
</evidence>
<protein>
    <recommendedName>
        <fullName evidence="3">Ribosome maturation factor RimP</fullName>
    </recommendedName>
</protein>
<dbReference type="Pfam" id="PF17384">
    <property type="entry name" value="DUF150_C"/>
    <property type="match status" value="1"/>
</dbReference>
<dbReference type="RefSeq" id="WP_130274811.1">
    <property type="nucleotide sequence ID" value="NZ_SGXG01000001.1"/>
</dbReference>
<dbReference type="Proteomes" id="UP000292209">
    <property type="component" value="Unassembled WGS sequence"/>
</dbReference>
<dbReference type="GO" id="GO:0000028">
    <property type="term" value="P:ribosomal small subunit assembly"/>
    <property type="evidence" value="ECO:0007669"/>
    <property type="project" value="TreeGrafter"/>
</dbReference>
<sequence length="156" mass="17436">MNLKQNIEEIVNKHLPDESHFIVDIQVIEKGNKPQVKILIDADSGLSIDSCAKVSRSVGEEIEAKNLMPEAYVLEVSSPGLDYPLASRRQYAKNVGRKLRVTLLEGKEIEGELMAVEQTEIKLKIKVKEKGKKAAEQEISVPLDQIKKSIVLVSFK</sequence>
<dbReference type="AlphaFoldDB" id="A0A4Q7P878"/>